<name>A0ABP7XCI0_9FLAO</name>
<dbReference type="EMBL" id="BAABCW010000002">
    <property type="protein sequence ID" value="GAA4111619.1"/>
    <property type="molecule type" value="Genomic_DNA"/>
</dbReference>
<keyword evidence="3" id="KW-1185">Reference proteome</keyword>
<sequence>MKYIIRILFIAIVILVSIGYYYKNTGDHVFGDKLVGVGILAASFILMPIFIYHRWKDRKVKDYMLTEENLKKMRDFNQEKETKNKKN</sequence>
<dbReference type="Proteomes" id="UP001500459">
    <property type="component" value="Unassembled WGS sequence"/>
</dbReference>
<evidence type="ECO:0008006" key="4">
    <source>
        <dbReference type="Google" id="ProtNLM"/>
    </source>
</evidence>
<evidence type="ECO:0000313" key="3">
    <source>
        <dbReference type="Proteomes" id="UP001500459"/>
    </source>
</evidence>
<dbReference type="RefSeq" id="WP_344925210.1">
    <property type="nucleotide sequence ID" value="NZ_BAABCW010000002.1"/>
</dbReference>
<comment type="caution">
    <text evidence="2">The sequence shown here is derived from an EMBL/GenBank/DDBJ whole genome shotgun (WGS) entry which is preliminary data.</text>
</comment>
<keyword evidence="1" id="KW-1133">Transmembrane helix</keyword>
<evidence type="ECO:0000313" key="2">
    <source>
        <dbReference type="EMBL" id="GAA4111619.1"/>
    </source>
</evidence>
<proteinExistence type="predicted"/>
<gene>
    <name evidence="2" type="ORF">GCM10022393_09490</name>
</gene>
<feature type="transmembrane region" description="Helical" evidence="1">
    <location>
        <begin position="34"/>
        <end position="52"/>
    </location>
</feature>
<feature type="transmembrane region" description="Helical" evidence="1">
    <location>
        <begin position="5"/>
        <end position="22"/>
    </location>
</feature>
<evidence type="ECO:0000256" key="1">
    <source>
        <dbReference type="SAM" id="Phobius"/>
    </source>
</evidence>
<organism evidence="2 3">
    <name type="scientific">Aquimarina addita</name>
    <dbReference type="NCBI Taxonomy" id="870485"/>
    <lineage>
        <taxon>Bacteria</taxon>
        <taxon>Pseudomonadati</taxon>
        <taxon>Bacteroidota</taxon>
        <taxon>Flavobacteriia</taxon>
        <taxon>Flavobacteriales</taxon>
        <taxon>Flavobacteriaceae</taxon>
        <taxon>Aquimarina</taxon>
    </lineage>
</organism>
<reference evidence="3" key="1">
    <citation type="journal article" date="2019" name="Int. J. Syst. Evol. Microbiol.">
        <title>The Global Catalogue of Microorganisms (GCM) 10K type strain sequencing project: providing services to taxonomists for standard genome sequencing and annotation.</title>
        <authorList>
            <consortium name="The Broad Institute Genomics Platform"/>
            <consortium name="The Broad Institute Genome Sequencing Center for Infectious Disease"/>
            <person name="Wu L."/>
            <person name="Ma J."/>
        </authorList>
    </citation>
    <scope>NUCLEOTIDE SEQUENCE [LARGE SCALE GENOMIC DNA]</scope>
    <source>
        <strain evidence="3">JCM 17106</strain>
    </source>
</reference>
<protein>
    <recommendedName>
        <fullName evidence="4">Isoleucyl-tRNA synthetase</fullName>
    </recommendedName>
</protein>
<accession>A0ABP7XCI0</accession>
<keyword evidence="1" id="KW-0812">Transmembrane</keyword>
<keyword evidence="1" id="KW-0472">Membrane</keyword>